<evidence type="ECO:0000256" key="1">
    <source>
        <dbReference type="ARBA" id="ARBA00004173"/>
    </source>
</evidence>
<evidence type="ECO:0000256" key="4">
    <source>
        <dbReference type="ARBA" id="ARBA00037112"/>
    </source>
</evidence>
<dbReference type="PANTHER" id="PTHR23354:SF62">
    <property type="entry name" value="MUSTARD, ISOFORM V"/>
    <property type="match status" value="1"/>
</dbReference>
<evidence type="ECO:0000256" key="3">
    <source>
        <dbReference type="ARBA" id="ARBA00023128"/>
    </source>
</evidence>
<comment type="subcellular location">
    <subcellularLocation>
        <location evidence="1">Mitochondrion</location>
    </subcellularLocation>
</comment>
<protein>
    <recommendedName>
        <fullName evidence="5">Oxidation resistance protein 1</fullName>
    </recommendedName>
</protein>
<keyword evidence="3" id="KW-0496">Mitochondrion</keyword>
<keyword evidence="9" id="KW-1185">Reference proteome</keyword>
<feature type="compositionally biased region" description="Polar residues" evidence="6">
    <location>
        <begin position="1"/>
        <end position="19"/>
    </location>
</feature>
<feature type="compositionally biased region" description="Polar residues" evidence="6">
    <location>
        <begin position="247"/>
        <end position="258"/>
    </location>
</feature>
<gene>
    <name evidence="8" type="primary">OXR1</name>
    <name evidence="8" type="ORF">LTR24_003831</name>
</gene>
<sequence length="422" mass="45836">MASRSSINSLPSSHTQPSELKTGLAANPHNPSSAAYLAYPVKHVVSSLYRRMTEPPDQPVNRLLEAPTLPQKQSAMFAPQRRPSPFQPPPLTPLNLSYDLSEAQAESLLLTRSLAEEIRLLVPPRLQLVESWRLAYNLQLHGSSLGTLYDHCDKVLGALGSTKRGGFVLVIQDGSEAANFGSVFGAYLTDAPKPAQHYFGTGECFLWRASILPSLGSISAHSKATQPNAPPSEDLLELAGLPPPPSADTTNAQRTTTVRGERRRSSAATSPMSPKKPFSSLANGQNGLRPPSPVPSGTSTPDRIRFKAFPYSGVNDFLVYCQRDYLSVGGGDGHYGLWLDNDLENGISEACPTFGNEPLSDEGKKFDVLGVEAWYTEAESGRFLSLKLHHYEVRAETLRWAAGALESLFPKAEQYMLGPLHG</sequence>
<evidence type="ECO:0000313" key="8">
    <source>
        <dbReference type="EMBL" id="KAK5094023.1"/>
    </source>
</evidence>
<feature type="region of interest" description="Disordered" evidence="6">
    <location>
        <begin position="220"/>
        <end position="301"/>
    </location>
</feature>
<dbReference type="InterPro" id="IPR006571">
    <property type="entry name" value="TLDc_dom"/>
</dbReference>
<dbReference type="PROSITE" id="PS51886">
    <property type="entry name" value="TLDC"/>
    <property type="match status" value="1"/>
</dbReference>
<feature type="region of interest" description="Disordered" evidence="6">
    <location>
        <begin position="1"/>
        <end position="32"/>
    </location>
</feature>
<dbReference type="PANTHER" id="PTHR23354">
    <property type="entry name" value="NUCLEOLAR PROTEIN 7/ESTROGEN RECEPTOR COACTIVATOR-RELATED"/>
    <property type="match status" value="1"/>
</dbReference>
<proteinExistence type="inferred from homology"/>
<name>A0ABR0KDQ1_9EURO</name>
<evidence type="ECO:0000256" key="2">
    <source>
        <dbReference type="ARBA" id="ARBA00009540"/>
    </source>
</evidence>
<dbReference type="Proteomes" id="UP001345013">
    <property type="component" value="Unassembled WGS sequence"/>
</dbReference>
<dbReference type="SMART" id="SM00584">
    <property type="entry name" value="TLDc"/>
    <property type="match status" value="1"/>
</dbReference>
<evidence type="ECO:0000259" key="7">
    <source>
        <dbReference type="PROSITE" id="PS51886"/>
    </source>
</evidence>
<feature type="region of interest" description="Disordered" evidence="6">
    <location>
        <begin position="74"/>
        <end position="93"/>
    </location>
</feature>
<dbReference type="Pfam" id="PF07534">
    <property type="entry name" value="TLD"/>
    <property type="match status" value="2"/>
</dbReference>
<comment type="caution">
    <text evidence="8">The sequence shown here is derived from an EMBL/GenBank/DDBJ whole genome shotgun (WGS) entry which is preliminary data.</text>
</comment>
<evidence type="ECO:0000256" key="6">
    <source>
        <dbReference type="SAM" id="MobiDB-lite"/>
    </source>
</evidence>
<feature type="domain" description="TLDc" evidence="7">
    <location>
        <begin position="108"/>
        <end position="377"/>
    </location>
</feature>
<accession>A0ABR0KDQ1</accession>
<reference evidence="8 9" key="1">
    <citation type="submission" date="2023-08" db="EMBL/GenBank/DDBJ databases">
        <title>Black Yeasts Isolated from many extreme environments.</title>
        <authorList>
            <person name="Coleine C."/>
            <person name="Stajich J.E."/>
            <person name="Selbmann L."/>
        </authorList>
    </citation>
    <scope>NUCLEOTIDE SEQUENCE [LARGE SCALE GENOMIC DNA]</scope>
    <source>
        <strain evidence="8 9">CCFEE 5885</strain>
    </source>
</reference>
<comment type="function">
    <text evidence="4">May be involved in protection from oxidative damage.</text>
</comment>
<comment type="similarity">
    <text evidence="2">Belongs to the OXR1 family.</text>
</comment>
<evidence type="ECO:0000313" key="9">
    <source>
        <dbReference type="Proteomes" id="UP001345013"/>
    </source>
</evidence>
<evidence type="ECO:0000256" key="5">
    <source>
        <dbReference type="ARBA" id="ARBA00040604"/>
    </source>
</evidence>
<organism evidence="8 9">
    <name type="scientific">Lithohypha guttulata</name>
    <dbReference type="NCBI Taxonomy" id="1690604"/>
    <lineage>
        <taxon>Eukaryota</taxon>
        <taxon>Fungi</taxon>
        <taxon>Dikarya</taxon>
        <taxon>Ascomycota</taxon>
        <taxon>Pezizomycotina</taxon>
        <taxon>Eurotiomycetes</taxon>
        <taxon>Chaetothyriomycetidae</taxon>
        <taxon>Chaetothyriales</taxon>
        <taxon>Trichomeriaceae</taxon>
        <taxon>Lithohypha</taxon>
    </lineage>
</organism>
<dbReference type="EMBL" id="JAVRRG010000037">
    <property type="protein sequence ID" value="KAK5094023.1"/>
    <property type="molecule type" value="Genomic_DNA"/>
</dbReference>